<feature type="transmembrane region" description="Helical" evidence="1">
    <location>
        <begin position="37"/>
        <end position="55"/>
    </location>
</feature>
<feature type="transmembrane region" description="Helical" evidence="1">
    <location>
        <begin position="75"/>
        <end position="94"/>
    </location>
</feature>
<dbReference type="STRING" id="394193.SAMN04489732_101802"/>
<gene>
    <name evidence="2" type="ORF">SAMN04489732_101802</name>
</gene>
<sequence>MRWMTLYVRSRQVPASLLALVICTVGIRLASGSQWSAFFATLTLAAAVAVAATGLSGQDIELDRTAGFNWLPRRLGHLLLIGVLAGGVLLVVQAPGDTQVAASVVLRDGAGLLGLAGLAATLLGGQFGWTFPLLWTVVALFVPSPDPKAVSGAVAWPLLPAEASVSWWMAGILFGAGTAVYTLAGARR</sequence>
<proteinExistence type="predicted"/>
<feature type="transmembrane region" description="Helical" evidence="1">
    <location>
        <begin position="165"/>
        <end position="184"/>
    </location>
</feature>
<dbReference type="EMBL" id="FOEF01000001">
    <property type="protein sequence ID" value="SEO66005.1"/>
    <property type="molecule type" value="Genomic_DNA"/>
</dbReference>
<feature type="transmembrane region" description="Helical" evidence="1">
    <location>
        <begin position="12"/>
        <end position="31"/>
    </location>
</feature>
<dbReference type="OrthoDB" id="3428801at2"/>
<name>A0A1H8RHX1_9PSEU</name>
<evidence type="ECO:0008006" key="4">
    <source>
        <dbReference type="Google" id="ProtNLM"/>
    </source>
</evidence>
<evidence type="ECO:0000313" key="2">
    <source>
        <dbReference type="EMBL" id="SEO66005.1"/>
    </source>
</evidence>
<organism evidence="2 3">
    <name type="scientific">Amycolatopsis saalfeldensis</name>
    <dbReference type="NCBI Taxonomy" id="394193"/>
    <lineage>
        <taxon>Bacteria</taxon>
        <taxon>Bacillati</taxon>
        <taxon>Actinomycetota</taxon>
        <taxon>Actinomycetes</taxon>
        <taxon>Pseudonocardiales</taxon>
        <taxon>Pseudonocardiaceae</taxon>
        <taxon>Amycolatopsis</taxon>
    </lineage>
</organism>
<reference evidence="2 3" key="1">
    <citation type="submission" date="2016-10" db="EMBL/GenBank/DDBJ databases">
        <authorList>
            <person name="de Groot N.N."/>
        </authorList>
    </citation>
    <scope>NUCLEOTIDE SEQUENCE [LARGE SCALE GENOMIC DNA]</scope>
    <source>
        <strain evidence="2 3">DSM 44993</strain>
    </source>
</reference>
<evidence type="ECO:0000313" key="3">
    <source>
        <dbReference type="Proteomes" id="UP000198582"/>
    </source>
</evidence>
<keyword evidence="3" id="KW-1185">Reference proteome</keyword>
<keyword evidence="1" id="KW-1133">Transmembrane helix</keyword>
<keyword evidence="1" id="KW-0812">Transmembrane</keyword>
<dbReference type="AlphaFoldDB" id="A0A1H8RHX1"/>
<dbReference type="RefSeq" id="WP_091612443.1">
    <property type="nucleotide sequence ID" value="NZ_FOEF01000001.1"/>
</dbReference>
<evidence type="ECO:0000256" key="1">
    <source>
        <dbReference type="SAM" id="Phobius"/>
    </source>
</evidence>
<accession>A0A1H8RHX1</accession>
<keyword evidence="1" id="KW-0472">Membrane</keyword>
<dbReference type="Proteomes" id="UP000198582">
    <property type="component" value="Unassembled WGS sequence"/>
</dbReference>
<protein>
    <recommendedName>
        <fullName evidence="4">ABC-2 type transport system permease protein</fullName>
    </recommendedName>
</protein>